<comment type="catalytic activity">
    <reaction evidence="1">
        <text>D-glucarate = 5-dehydro-4-deoxy-D-glucarate + H2O</text>
        <dbReference type="Rhea" id="RHEA:14573"/>
        <dbReference type="ChEBI" id="CHEBI:15377"/>
        <dbReference type="ChEBI" id="CHEBI:30612"/>
        <dbReference type="ChEBI" id="CHEBI:42819"/>
        <dbReference type="EC" id="4.2.1.40"/>
    </reaction>
</comment>
<evidence type="ECO:0000313" key="5">
    <source>
        <dbReference type="EMBL" id="CAB4362241.1"/>
    </source>
</evidence>
<dbReference type="EC" id="4.2.1.40" evidence="3"/>
<evidence type="ECO:0000256" key="2">
    <source>
        <dbReference type="ARBA" id="ARBA00005183"/>
    </source>
</evidence>
<comment type="pathway">
    <text evidence="2">Carbohydrate acid metabolism; D-glucarate degradation; 2,5-dioxopentanoate from D-glucarate: step 1/2.</text>
</comment>
<dbReference type="InterPro" id="IPR029017">
    <property type="entry name" value="Enolase-like_N"/>
</dbReference>
<dbReference type="InterPro" id="IPR036849">
    <property type="entry name" value="Enolase-like_C_sf"/>
</dbReference>
<gene>
    <name evidence="6" type="ORF">UFOPK2656_00979</name>
    <name evidence="7" type="ORF">UFOPK3099_00651</name>
    <name evidence="8" type="ORF">UFOPK3651_00562</name>
    <name evidence="9" type="ORF">UFOPK3931_00504</name>
    <name evidence="5" type="ORF">UFOPK4189_00013</name>
</gene>
<dbReference type="InterPro" id="IPR013341">
    <property type="entry name" value="Mandelate_racemase_N_dom"/>
</dbReference>
<dbReference type="SUPFAM" id="SSF54826">
    <property type="entry name" value="Enolase N-terminal domain-like"/>
    <property type="match status" value="1"/>
</dbReference>
<evidence type="ECO:0000259" key="4">
    <source>
        <dbReference type="SMART" id="SM00922"/>
    </source>
</evidence>
<proteinExistence type="predicted"/>
<dbReference type="GO" id="GO:0008872">
    <property type="term" value="F:glucarate dehydratase activity"/>
    <property type="evidence" value="ECO:0007669"/>
    <property type="project" value="UniProtKB-EC"/>
</dbReference>
<dbReference type="Pfam" id="PF02746">
    <property type="entry name" value="MR_MLE_N"/>
    <property type="match status" value="1"/>
</dbReference>
<dbReference type="EMBL" id="CAFBOL010000007">
    <property type="protein sequence ID" value="CAB4976150.1"/>
    <property type="molecule type" value="Genomic_DNA"/>
</dbReference>
<evidence type="ECO:0000313" key="6">
    <source>
        <dbReference type="EMBL" id="CAB4715999.1"/>
    </source>
</evidence>
<name>A0A6J7M510_9ZZZZ</name>
<dbReference type="GO" id="GO:0009063">
    <property type="term" value="P:amino acid catabolic process"/>
    <property type="evidence" value="ECO:0007669"/>
    <property type="project" value="InterPro"/>
</dbReference>
<reference evidence="9" key="1">
    <citation type="submission" date="2020-05" db="EMBL/GenBank/DDBJ databases">
        <authorList>
            <person name="Chiriac C."/>
            <person name="Salcher M."/>
            <person name="Ghai R."/>
            <person name="Kavagutti S V."/>
        </authorList>
    </citation>
    <scope>NUCLEOTIDE SEQUENCE</scope>
</reference>
<dbReference type="InterPro" id="IPR013342">
    <property type="entry name" value="Mandelate_racemase_C"/>
</dbReference>
<dbReference type="EMBL" id="CAFBMT010000002">
    <property type="protein sequence ID" value="CAB4916327.1"/>
    <property type="molecule type" value="Genomic_DNA"/>
</dbReference>
<dbReference type="PANTHER" id="PTHR48080">
    <property type="entry name" value="D-GALACTONATE DEHYDRATASE-RELATED"/>
    <property type="match status" value="1"/>
</dbReference>
<dbReference type="EMBL" id="CAESGF010000001">
    <property type="protein sequence ID" value="CAB4362241.1"/>
    <property type="molecule type" value="Genomic_DNA"/>
</dbReference>
<sequence>MSTIASVTATPVNVPMVAPYRFSFGTLASFTTTLVEVTDSDGVTGVGETPHGDLSALVEEFGRRLIGLPVDALNDHEGRCLARTGFSLWDDAAGERRAFGGIELALWDLRAKRAGLPLVELLGGRVRDEVPFTEYFALRDGRENTPDEVVRYCVRMADEFGAPLFEGKLGVLDVETEMALVGRLVKELGPGRVERLDANGAYTVATARRVCAALAEHGIGWLEDPCRTLDETQRLRDDGVAVSFSTHEPALLRAARTGVPDGICVDIAELGGIRRTQDFLRSCAALGIDFWCYSGDAGVMTAAYLHLTGAEASMIRPHQSLFRFSADIAIEQGHYSPIGGVLPVPTTPGLGVTLDRVAVSRMHEAYRTQGAMGGSADHAYRGQFRQQ</sequence>
<dbReference type="InterPro" id="IPR034593">
    <property type="entry name" value="DgoD-like"/>
</dbReference>
<accession>A0A6J7M510</accession>
<dbReference type="Gene3D" id="3.30.390.10">
    <property type="entry name" value="Enolase-like, N-terminal domain"/>
    <property type="match status" value="1"/>
</dbReference>
<dbReference type="PROSITE" id="PS00908">
    <property type="entry name" value="MR_MLE_1"/>
    <property type="match status" value="1"/>
</dbReference>
<dbReference type="InterPro" id="IPR029065">
    <property type="entry name" value="Enolase_C-like"/>
</dbReference>
<evidence type="ECO:0000313" key="7">
    <source>
        <dbReference type="EMBL" id="CAB4809731.1"/>
    </source>
</evidence>
<evidence type="ECO:0000256" key="1">
    <source>
        <dbReference type="ARBA" id="ARBA00001426"/>
    </source>
</evidence>
<organism evidence="9">
    <name type="scientific">freshwater metagenome</name>
    <dbReference type="NCBI Taxonomy" id="449393"/>
    <lineage>
        <taxon>unclassified sequences</taxon>
        <taxon>metagenomes</taxon>
        <taxon>ecological metagenomes</taxon>
    </lineage>
</organism>
<dbReference type="Gene3D" id="3.20.20.120">
    <property type="entry name" value="Enolase-like C-terminal domain"/>
    <property type="match status" value="1"/>
</dbReference>
<protein>
    <recommendedName>
        <fullName evidence="3">glucarate dehydratase</fullName>
        <ecNumber evidence="3">4.2.1.40</ecNumber>
    </recommendedName>
</protein>
<dbReference type="SUPFAM" id="SSF51604">
    <property type="entry name" value="Enolase C-terminal domain-like"/>
    <property type="match status" value="1"/>
</dbReference>
<dbReference type="AlphaFoldDB" id="A0A6J7M510"/>
<evidence type="ECO:0000313" key="9">
    <source>
        <dbReference type="EMBL" id="CAB4976150.1"/>
    </source>
</evidence>
<evidence type="ECO:0000256" key="3">
    <source>
        <dbReference type="ARBA" id="ARBA00011973"/>
    </source>
</evidence>
<dbReference type="InterPro" id="IPR018110">
    <property type="entry name" value="Mandel_Rmase/mucon_lact_enz_CS"/>
</dbReference>
<dbReference type="SMART" id="SM00922">
    <property type="entry name" value="MR_MLE"/>
    <property type="match status" value="1"/>
</dbReference>
<dbReference type="PANTHER" id="PTHR48080:SF4">
    <property type="entry name" value="GLUCARATE DEHYDRATASE"/>
    <property type="match status" value="1"/>
</dbReference>
<feature type="domain" description="Mandelate racemase/muconate lactonizing enzyme C-terminal" evidence="4">
    <location>
        <begin position="146"/>
        <end position="242"/>
    </location>
</feature>
<evidence type="ECO:0000313" key="8">
    <source>
        <dbReference type="EMBL" id="CAB4916327.1"/>
    </source>
</evidence>
<dbReference type="EMBL" id="CAEZYF010000004">
    <property type="protein sequence ID" value="CAB4715999.1"/>
    <property type="molecule type" value="Genomic_DNA"/>
</dbReference>
<dbReference type="EMBL" id="CAFAAV010000034">
    <property type="protein sequence ID" value="CAB4809731.1"/>
    <property type="molecule type" value="Genomic_DNA"/>
</dbReference>
<dbReference type="Pfam" id="PF13378">
    <property type="entry name" value="MR_MLE_C"/>
    <property type="match status" value="1"/>
</dbReference>